<sequence>MELIVLAVVIAILFIIGKNYKTEEFKNINLKQKEIFRGDLLNHEAGLLVALMAKVAKADGKVGELEAEIIKHTFTDISTHFQNSQEVRENLKKLYDQEKDSFANLMTICERLYSLTKTDYSKRLKYMEYLLNLSFIDGDFSKQEQEITEDIAQALKIEQKDYINLISNFENFYKNRANEKALSLEKAYEILESNPNDDDSTLKKNYRNLVKKYHPDIITGQGASQNIIDEATTKLQEINEAYEIIKKQRGI</sequence>
<dbReference type="SUPFAM" id="SSF46565">
    <property type="entry name" value="Chaperone J-domain"/>
    <property type="match status" value="1"/>
</dbReference>
<name>A0A1V9VDW0_9BACT</name>
<dbReference type="Proteomes" id="UP000192599">
    <property type="component" value="Unassembled WGS sequence"/>
</dbReference>
<dbReference type="SMART" id="SM00271">
    <property type="entry name" value="DnaJ"/>
    <property type="match status" value="1"/>
</dbReference>
<gene>
    <name evidence="1" type="ORF">AS859_00830</name>
</gene>
<dbReference type="PRINTS" id="PR00625">
    <property type="entry name" value="JDOMAIN"/>
</dbReference>
<dbReference type="InterPro" id="IPR036869">
    <property type="entry name" value="J_dom_sf"/>
</dbReference>
<comment type="caution">
    <text evidence="1">The sequence shown here is derived from an EMBL/GenBank/DDBJ whole genome shotgun (WGS) entry which is preliminary data.</text>
</comment>
<dbReference type="InterPro" id="IPR050817">
    <property type="entry name" value="DjlA_DnaK_co-chaperone"/>
</dbReference>
<dbReference type="InterPro" id="IPR029024">
    <property type="entry name" value="TerB-like"/>
</dbReference>
<dbReference type="Pfam" id="PF05099">
    <property type="entry name" value="TerB"/>
    <property type="match status" value="1"/>
</dbReference>
<dbReference type="PANTHER" id="PTHR24074">
    <property type="entry name" value="CO-CHAPERONE PROTEIN DJLA"/>
    <property type="match status" value="1"/>
</dbReference>
<dbReference type="Pfam" id="PF00226">
    <property type="entry name" value="DnaJ"/>
    <property type="match status" value="1"/>
</dbReference>
<proteinExistence type="predicted"/>
<dbReference type="InterPro" id="IPR001623">
    <property type="entry name" value="DnaJ_domain"/>
</dbReference>
<dbReference type="PROSITE" id="PS50076">
    <property type="entry name" value="DNAJ_2"/>
    <property type="match status" value="1"/>
</dbReference>
<dbReference type="SUPFAM" id="SSF158682">
    <property type="entry name" value="TerB-like"/>
    <property type="match status" value="1"/>
</dbReference>
<dbReference type="CDD" id="cd06257">
    <property type="entry name" value="DnaJ"/>
    <property type="match status" value="1"/>
</dbReference>
<dbReference type="InterPro" id="IPR007791">
    <property type="entry name" value="DjlA_N"/>
</dbReference>
<dbReference type="Gene3D" id="1.10.287.110">
    <property type="entry name" value="DnaJ domain"/>
    <property type="match status" value="1"/>
</dbReference>
<dbReference type="EMBL" id="LNTC01000004">
    <property type="protein sequence ID" value="OQR42251.1"/>
    <property type="molecule type" value="Genomic_DNA"/>
</dbReference>
<reference evidence="1 2" key="1">
    <citation type="submission" date="2017-04" db="EMBL/GenBank/DDBJ databases">
        <title>Accumulation and expression of multiple antibiotic resistance genes in Arcobacter cryaerophilus that thrives in sewage.</title>
        <authorList>
            <person name="Millar J.A."/>
            <person name="Raghavan R."/>
        </authorList>
    </citation>
    <scope>NUCLEOTIDE SEQUENCE [LARGE SCALE GENOMIC DNA]</scope>
    <source>
        <strain evidence="1 2">AZT-1</strain>
    </source>
</reference>
<evidence type="ECO:0000313" key="2">
    <source>
        <dbReference type="Proteomes" id="UP000192599"/>
    </source>
</evidence>
<dbReference type="Gene3D" id="1.10.3680.10">
    <property type="entry name" value="TerB-like"/>
    <property type="match status" value="1"/>
</dbReference>
<dbReference type="AlphaFoldDB" id="A0A1V9VDW0"/>
<dbReference type="RefSeq" id="WP_066166230.1">
    <property type="nucleotide sequence ID" value="NZ_CP060692.1"/>
</dbReference>
<protein>
    <submittedName>
        <fullName evidence="1">Molecular chaperone DjlA</fullName>
    </submittedName>
</protein>
<dbReference type="CDD" id="cd07316">
    <property type="entry name" value="terB_like_DjlA"/>
    <property type="match status" value="1"/>
</dbReference>
<organism evidence="1 2">
    <name type="scientific">Aliarcobacter cryaerophilus</name>
    <dbReference type="NCBI Taxonomy" id="28198"/>
    <lineage>
        <taxon>Bacteria</taxon>
        <taxon>Pseudomonadati</taxon>
        <taxon>Campylobacterota</taxon>
        <taxon>Epsilonproteobacteria</taxon>
        <taxon>Campylobacterales</taxon>
        <taxon>Arcobacteraceae</taxon>
        <taxon>Aliarcobacter</taxon>
    </lineage>
</organism>
<accession>A0A1V9VDW0</accession>
<evidence type="ECO:0000313" key="1">
    <source>
        <dbReference type="EMBL" id="OQR42251.1"/>
    </source>
</evidence>